<dbReference type="FunFam" id="2.60.120.260:FF:000002">
    <property type="entry name" value="Coagulation factor VIII"/>
    <property type="match status" value="2"/>
</dbReference>
<proteinExistence type="predicted"/>
<dbReference type="SUPFAM" id="SSF49503">
    <property type="entry name" value="Cupredoxins"/>
    <property type="match status" value="5"/>
</dbReference>
<dbReference type="PIRSF" id="PIRSF000354">
    <property type="entry name" value="Factors_V_VIII"/>
    <property type="match status" value="1"/>
</dbReference>
<reference evidence="12" key="3">
    <citation type="submission" date="2025-09" db="UniProtKB">
        <authorList>
            <consortium name="Ensembl"/>
        </authorList>
    </citation>
    <scope>IDENTIFICATION</scope>
</reference>
<keyword evidence="8" id="KW-0325">Glycoprotein</keyword>
<feature type="compositionally biased region" description="Polar residues" evidence="10">
    <location>
        <begin position="1251"/>
        <end position="1265"/>
    </location>
</feature>
<organism evidence="12 13">
    <name type="scientific">Anolis carolinensis</name>
    <name type="common">Green anole</name>
    <name type="synonym">American chameleon</name>
    <dbReference type="NCBI Taxonomy" id="28377"/>
    <lineage>
        <taxon>Eukaryota</taxon>
        <taxon>Metazoa</taxon>
        <taxon>Chordata</taxon>
        <taxon>Craniata</taxon>
        <taxon>Vertebrata</taxon>
        <taxon>Euteleostomi</taxon>
        <taxon>Lepidosauria</taxon>
        <taxon>Squamata</taxon>
        <taxon>Bifurcata</taxon>
        <taxon>Unidentata</taxon>
        <taxon>Episquamata</taxon>
        <taxon>Toxicofera</taxon>
        <taxon>Iguania</taxon>
        <taxon>Dactyloidae</taxon>
        <taxon>Anolis</taxon>
    </lineage>
</organism>
<protein>
    <submittedName>
        <fullName evidence="12">Coagulation factor VIII</fullName>
    </submittedName>
</protein>
<keyword evidence="6" id="KW-0106">Calcium</keyword>
<keyword evidence="3" id="KW-0479">Metal-binding</keyword>
<dbReference type="HOGENOM" id="CLU_000948_1_0_1"/>
<feature type="disulfide bond" evidence="9">
    <location>
        <begin position="1640"/>
        <end position="1644"/>
    </location>
</feature>
<reference evidence="12" key="1">
    <citation type="submission" date="2009-12" db="EMBL/GenBank/DDBJ databases">
        <title>The Genome Sequence of Anolis carolinensis (Green Anole Lizard).</title>
        <authorList>
            <consortium name="The Genome Sequencing Platform"/>
            <person name="Di Palma F."/>
            <person name="Alfoldi J."/>
            <person name="Heiman D."/>
            <person name="Young S."/>
            <person name="Grabherr M."/>
            <person name="Johnson J."/>
            <person name="Lander E.S."/>
            <person name="Lindblad-Toh K."/>
        </authorList>
    </citation>
    <scope>NUCLEOTIDE SEQUENCE [LARGE SCALE GENOMIC DNA]</scope>
    <source>
        <strain evidence="12">JBL SC #1</strain>
    </source>
</reference>
<evidence type="ECO:0000256" key="8">
    <source>
        <dbReference type="ARBA" id="ARBA00023180"/>
    </source>
</evidence>
<gene>
    <name evidence="12" type="primary">F8</name>
</gene>
<dbReference type="Pfam" id="PF00754">
    <property type="entry name" value="F5_F8_type_C"/>
    <property type="match status" value="2"/>
</dbReference>
<dbReference type="GO" id="GO:0016491">
    <property type="term" value="F:oxidoreductase activity"/>
    <property type="evidence" value="ECO:0007669"/>
    <property type="project" value="InterPro"/>
</dbReference>
<keyword evidence="13" id="KW-1185">Reference proteome</keyword>
<dbReference type="eggNOG" id="ENOG502QSFZ">
    <property type="taxonomic scope" value="Eukaryota"/>
</dbReference>
<feature type="domain" description="F5/8 type C" evidence="11">
    <location>
        <begin position="1915"/>
        <end position="2068"/>
    </location>
</feature>
<accession>H9G4B4</accession>
<evidence type="ECO:0000256" key="4">
    <source>
        <dbReference type="ARBA" id="ARBA00022729"/>
    </source>
</evidence>
<evidence type="ECO:0000256" key="2">
    <source>
        <dbReference type="ARBA" id="ARBA00022525"/>
    </source>
</evidence>
<keyword evidence="5" id="KW-0677">Repeat</keyword>
<keyword evidence="4" id="KW-0732">Signal</keyword>
<feature type="region of interest" description="Disordered" evidence="10">
    <location>
        <begin position="1346"/>
        <end position="1392"/>
    </location>
</feature>
<dbReference type="InParanoid" id="H9G4B4"/>
<sequence length="2074" mass="233777">PADFSLFSLSGKSWYTQPNTTENAFSANSGAQMHTINGFMHSPLPELKVCQKRPIYWYVIGLGTRPEVHSIFFEGHSFLVRDHRQATLDISPATFLTAETTPRTNGTFQMFCQIPSHQQGTGMETFIKVDACPDPPEKKMRMAEPSEDEDEYEDYDMETVVIKMEDFTPRITGRSRAKRLSVMWEHYIAAEEVDWDYAPDKRSNQDKYVAGAWSSLRQFLAPGPQRIGSKYKKVRFVEYEDRTFTRYVRDEFITLDKRVSTVFPKCGDRYSDCLVVHFLPDLNMKLLPIRPGQVFIYRWKIMPEDGPTRSDPRCLTRYYSSSVKPAKDLASGLIGPLLICLKETMDQRGNQIMSDEARFVLFSVFDENRSWYLAENINRSCSDAANVNPRDPNFYASNVMHSINGYIFNNLEIRLCRNEVVYWYILSVGAQTDVLSVFFSGNTFKHNTVFEEILTLFPLSGETVFMSMENPGIWTLGCLNPDFRKRGMSAKLIVFKCSQEVESEEGDYDYEETIPEDYMIQANILQPRGFRKKKAPFQPYIKTDDNNNANSTFSNEILNKNQHSAVYLGQPNQFTKLNRKTNSTDPLTQPQETLYLDDISSSSPQDPSFNMVPNNVFSAAEESTTLSTPSTQSFQEHLRNSSLAHEEPHHNESLFETTTHLDHEKLGLEMPRERERAGMLQELVHWEKGEDKRPPSSHPVEKVEIFHESPVTTNQSKEAFGNAVFAENQTLKAIIDGSLSKLNKRGPGSITLERTPVEGALMANTVSNGEGVLNDSNSFNMTSASASLNDLENEPVFQDISLEIQNTGPPRATTSPAVKEVLLQNYDAVSQDPNNDSSYKASGQESKTLAIRESLQSVSHTSKIMENESTSTSTSGDLKGINSILFQVGKEKMTQLRMDRTTESPDVLNEHNSFFAQNGKTIDSDRLTSSLSIIDNAISTNDKLDSNDRTHAFYYYEGTDNLTHQDISQDVNQGNNQSGRENEAILSRSQPKSILHSLEPLNTLTEKNVTQLRPTDAKLKVSEEKEDVLHQGHTFSLQSVDLGHGTVSEEPERKGESQVRSQLDFQSHEKLADETKMTSCKPGSPACGGHLEKRSLKVLSVTSKETSTSMINETKSSSEAEGQALLSVNMKKGNSEASIPKANIIVEAAEGNQKASPGRTTVASPPPNSVRYVSDSHSMNISVSQSKITETITQDGSKQNSKVGRFIQLEDAKSTNAIPESRGTITLRDYYIKNKPGRSPTVVAGREHTDVTSTPQKTTEQTNEVGLTEAKESPAMQCVDLETPLESHLRDSGVDYEQTLRNESLFGATKREELGISTKRASADNDVLAQEDSTINQNLQDEPTDEVKEFGGEGGNIPPLRSKQGGGTEADIQTPRKGESTEMINSISPSGFSRPVKTNFSKNLKGPSDYDDYSNTEETLEEFDIYGEDEHDPRTMTGKVRQYYIAAVEVMWDYGSHLPSPDLKNKPSTKYKKVVYRGYLDRTFTQPYVCGELDEHLGILGPYIRGQVGDVIMVTFKNMASRPYSFHSNLLPYEGTMEERRQPWREEVQPGEIREYSFTVLQQMAPTTHEFDCKAWAYFSSVDLEKDLHSGLIGPLVICHPGVLSSTHLRQLSIQEFTLLFMVFDETKSWYYVENLERTCLPFCGVSTDDLVLKTNHSFYAINGYVRDTLPGLVMGQHQRVRWYLLNAGDAEDIHSVHFHGQVFTIRKDQEYRMGVYNLYSGTFETVEMQPSHPGIWRVECAVGEHEQAGMSALFLVYDKRCQTPLGLASGYIADSQITASSHHGEWVPSLSRLHKSGSINAWSTDQEKAWIQVDLLHPKIIHGIKTQGARQKFSKLYISQFVIFYSLDGERWKAYKGNATSSEMLFFGNVGATGVKDNSFDPPIVARYIRLRPNYFNIRNTLRMELIGCDLNSCSMPLGMESKTISDEQISASSYIDSVFTTWSPFQARLHLEGRTNAWRPKVDGMAEWLQVNFLKTMRLTGLVTQGAKAVFTHMFVQEFSLSSSQDGTHWSPVLRDGKEKVIFQGNQDHVSPVVNFLDSPIFAQYLRIHPRRWNKHIALRIEILGCDTQQMI</sequence>
<dbReference type="Ensembl" id="ENSACAT00000000811.4">
    <property type="protein sequence ID" value="ENSACAP00000000786.3"/>
    <property type="gene ID" value="ENSACAG00000000601.4"/>
</dbReference>
<feature type="domain" description="F5/8 type C" evidence="11">
    <location>
        <begin position="1762"/>
        <end position="1910"/>
    </location>
</feature>
<dbReference type="InterPro" id="IPR024715">
    <property type="entry name" value="Factor_5/8-like"/>
</dbReference>
<dbReference type="PROSITE" id="PS01286">
    <property type="entry name" value="FA58C_2"/>
    <property type="match status" value="2"/>
</dbReference>
<dbReference type="STRING" id="28377.ENSACAP00000000786"/>
<feature type="disulfide bond" evidence="9">
    <location>
        <begin position="314"/>
        <end position="340"/>
    </location>
</feature>
<dbReference type="GO" id="GO:0007597">
    <property type="term" value="P:blood coagulation, intrinsic pathway"/>
    <property type="evidence" value="ECO:0000318"/>
    <property type="project" value="GO_Central"/>
</dbReference>
<dbReference type="Proteomes" id="UP000001646">
    <property type="component" value="Unplaced"/>
</dbReference>
<evidence type="ECO:0000313" key="12">
    <source>
        <dbReference type="Ensembl" id="ENSACAP00000000786.3"/>
    </source>
</evidence>
<evidence type="ECO:0000259" key="11">
    <source>
        <dbReference type="PROSITE" id="PS50022"/>
    </source>
</evidence>
<dbReference type="Pfam" id="PF07731">
    <property type="entry name" value="Cu-oxidase_2"/>
    <property type="match status" value="1"/>
</dbReference>
<feature type="compositionally biased region" description="Basic and acidic residues" evidence="10">
    <location>
        <begin position="636"/>
        <end position="652"/>
    </location>
</feature>
<reference evidence="12" key="2">
    <citation type="submission" date="2025-08" db="UniProtKB">
        <authorList>
            <consortium name="Ensembl"/>
        </authorList>
    </citation>
    <scope>IDENTIFICATION</scope>
</reference>
<feature type="disulfide bond" evidence="9">
    <location>
        <begin position="1573"/>
        <end position="1599"/>
    </location>
</feature>
<name>H9G4B4_ANOCA</name>
<evidence type="ECO:0000256" key="1">
    <source>
        <dbReference type="ARBA" id="ARBA00004613"/>
    </source>
</evidence>
<feature type="compositionally biased region" description="Polar residues" evidence="10">
    <location>
        <begin position="1382"/>
        <end position="1392"/>
    </location>
</feature>
<dbReference type="PANTHER" id="PTHR46806">
    <property type="entry name" value="F5/8 TYPE C DOMAIN-CONTAINING PROTEIN"/>
    <property type="match status" value="1"/>
</dbReference>
<feature type="region of interest" description="Disordered" evidence="10">
    <location>
        <begin position="1238"/>
        <end position="1265"/>
    </location>
</feature>
<keyword evidence="7 9" id="KW-1015">Disulfide bond</keyword>
<feature type="compositionally biased region" description="Polar residues" evidence="10">
    <location>
        <begin position="620"/>
        <end position="635"/>
    </location>
</feature>
<keyword evidence="2" id="KW-0964">Secreted</keyword>
<dbReference type="PROSITE" id="PS50022">
    <property type="entry name" value="FA58C_3"/>
    <property type="match status" value="2"/>
</dbReference>
<evidence type="ECO:0000256" key="7">
    <source>
        <dbReference type="ARBA" id="ARBA00023157"/>
    </source>
</evidence>
<dbReference type="SUPFAM" id="SSF49785">
    <property type="entry name" value="Galactose-binding domain-like"/>
    <property type="match status" value="2"/>
</dbReference>
<dbReference type="PROSITE" id="PS01285">
    <property type="entry name" value="FA58C_1"/>
    <property type="match status" value="1"/>
</dbReference>
<dbReference type="PANTHER" id="PTHR46806:SF7">
    <property type="entry name" value="COAGULATION FACTOR VIII"/>
    <property type="match status" value="1"/>
</dbReference>
<feature type="disulfide bond" evidence="9">
    <location>
        <begin position="1762"/>
        <end position="1910"/>
    </location>
</feature>
<feature type="region of interest" description="Disordered" evidence="10">
    <location>
        <begin position="1070"/>
        <end position="1090"/>
    </location>
</feature>
<dbReference type="Gene3D" id="2.60.40.420">
    <property type="entry name" value="Cupredoxins - blue copper proteins"/>
    <property type="match status" value="5"/>
</dbReference>
<dbReference type="GO" id="GO:0005507">
    <property type="term" value="F:copper ion binding"/>
    <property type="evidence" value="ECO:0007669"/>
    <property type="project" value="InterPro"/>
</dbReference>
<dbReference type="PROSITE" id="PS00079">
    <property type="entry name" value="MULTICOPPER_OXIDASE1"/>
    <property type="match status" value="1"/>
</dbReference>
<dbReference type="InterPro" id="IPR008972">
    <property type="entry name" value="Cupredoxin"/>
</dbReference>
<dbReference type="CDD" id="cd00057">
    <property type="entry name" value="FA58C"/>
    <property type="match status" value="2"/>
</dbReference>
<evidence type="ECO:0000256" key="10">
    <source>
        <dbReference type="SAM" id="MobiDB-lite"/>
    </source>
</evidence>
<evidence type="ECO:0000256" key="5">
    <source>
        <dbReference type="ARBA" id="ARBA00022737"/>
    </source>
</evidence>
<dbReference type="Gene3D" id="2.60.120.260">
    <property type="entry name" value="Galactose-binding domain-like"/>
    <property type="match status" value="2"/>
</dbReference>
<dbReference type="GO" id="GO:0005615">
    <property type="term" value="C:extracellular space"/>
    <property type="evidence" value="ECO:0000318"/>
    <property type="project" value="GO_Central"/>
</dbReference>
<evidence type="ECO:0000256" key="6">
    <source>
        <dbReference type="ARBA" id="ARBA00022837"/>
    </source>
</evidence>
<comment type="subcellular location">
    <subcellularLocation>
        <location evidence="1">Secreted</location>
    </subcellularLocation>
</comment>
<evidence type="ECO:0000313" key="13">
    <source>
        <dbReference type="Proteomes" id="UP000001646"/>
    </source>
</evidence>
<evidence type="ECO:0000256" key="3">
    <source>
        <dbReference type="ARBA" id="ARBA00022723"/>
    </source>
</evidence>
<dbReference type="InterPro" id="IPR008979">
    <property type="entry name" value="Galactose-bd-like_sf"/>
</dbReference>
<dbReference type="InterPro" id="IPR033138">
    <property type="entry name" value="Cu_oxidase_CS"/>
</dbReference>
<dbReference type="InterPro" id="IPR000421">
    <property type="entry name" value="FA58C"/>
</dbReference>
<feature type="disulfide bond" evidence="9">
    <location>
        <begin position="50"/>
        <end position="132"/>
    </location>
</feature>
<dbReference type="SMART" id="SM00231">
    <property type="entry name" value="FA58C"/>
    <property type="match status" value="2"/>
</dbReference>
<feature type="disulfide bond" evidence="9">
    <location>
        <begin position="416"/>
        <end position="497"/>
    </location>
</feature>
<feature type="region of interest" description="Disordered" evidence="10">
    <location>
        <begin position="620"/>
        <end position="652"/>
    </location>
</feature>
<dbReference type="Bgee" id="ENSACAG00000000601">
    <property type="expression patterns" value="Expressed in heart and 9 other cell types or tissues"/>
</dbReference>
<dbReference type="InterPro" id="IPR011706">
    <property type="entry name" value="Cu-oxidase_C"/>
</dbReference>
<evidence type="ECO:0000256" key="9">
    <source>
        <dbReference type="PIRSR" id="PIRSR000354-1"/>
    </source>
</evidence>
<dbReference type="GeneTree" id="ENSGT00940000160294"/>
<dbReference type="InterPro" id="IPR050633">
    <property type="entry name" value="Neuropilin_MCO_CoagFactor"/>
</dbReference>